<dbReference type="Pfam" id="PF04367">
    <property type="entry name" value="DUF502"/>
    <property type="match status" value="1"/>
</dbReference>
<dbReference type="PANTHER" id="PTHR31876">
    <property type="entry name" value="COV-LIKE PROTEIN 1"/>
    <property type="match status" value="1"/>
</dbReference>
<organism evidence="2">
    <name type="scientific">uncultured organism</name>
    <dbReference type="NCBI Taxonomy" id="155900"/>
    <lineage>
        <taxon>unclassified sequences</taxon>
        <taxon>environmental samples</taxon>
    </lineage>
</organism>
<accession>A0A5B8RC74</accession>
<keyword evidence="1" id="KW-1133">Transmembrane helix</keyword>
<evidence type="ECO:0008006" key="3">
    <source>
        <dbReference type="Google" id="ProtNLM"/>
    </source>
</evidence>
<dbReference type="PANTHER" id="PTHR31876:SF26">
    <property type="entry name" value="PROTEIN LIKE COV 2"/>
    <property type="match status" value="1"/>
</dbReference>
<sequence length="206" mass="22300">MKTLGRIFLSGLAAVVPIALTFALLAWLGLYAERVLGAISEWLLPDTLAFPGLGLLLGVALVFGVGVLMQVWIVRRLFDLSERLLEHIPLIKTIYGSIRDVMQMFSPHDGQDTGRPVLVRVPGRSEAVLGFLTRDGLGDALGGEDMVAVYLPMSYQIGGFTLVMPRGQVEPVDMGAQDAMRFVLTAGMGVSERGSNGANQGEHYER</sequence>
<name>A0A5B8RC74_9ZZZZ</name>
<protein>
    <recommendedName>
        <fullName evidence="3">DUF502 domain-containing protein</fullName>
    </recommendedName>
</protein>
<keyword evidence="1" id="KW-0472">Membrane</keyword>
<evidence type="ECO:0000313" key="2">
    <source>
        <dbReference type="EMBL" id="QEA05002.1"/>
    </source>
</evidence>
<gene>
    <name evidence="2" type="ORF">KBTEX_01321</name>
</gene>
<evidence type="ECO:0000256" key="1">
    <source>
        <dbReference type="SAM" id="Phobius"/>
    </source>
</evidence>
<keyword evidence="1" id="KW-0812">Transmembrane</keyword>
<proteinExistence type="predicted"/>
<dbReference type="AlphaFoldDB" id="A0A5B8RC74"/>
<dbReference type="InterPro" id="IPR007462">
    <property type="entry name" value="COV1-like"/>
</dbReference>
<dbReference type="EMBL" id="MN079093">
    <property type="protein sequence ID" value="QEA05002.1"/>
    <property type="molecule type" value="Genomic_DNA"/>
</dbReference>
<feature type="transmembrane region" description="Helical" evidence="1">
    <location>
        <begin position="48"/>
        <end position="74"/>
    </location>
</feature>
<feature type="transmembrane region" description="Helical" evidence="1">
    <location>
        <begin position="7"/>
        <end position="28"/>
    </location>
</feature>
<reference evidence="2" key="1">
    <citation type="submission" date="2019-06" db="EMBL/GenBank/DDBJ databases">
        <authorList>
            <person name="Murdoch R.W."/>
            <person name="Fathepure B."/>
        </authorList>
    </citation>
    <scope>NUCLEOTIDE SEQUENCE</scope>
</reference>